<dbReference type="PROSITE" id="PS00092">
    <property type="entry name" value="N6_MTASE"/>
    <property type="match status" value="1"/>
</dbReference>
<dbReference type="InterPro" id="IPR002052">
    <property type="entry name" value="DNA_methylase_N6_adenine_CS"/>
</dbReference>
<dbReference type="GO" id="GO:0032259">
    <property type="term" value="P:methylation"/>
    <property type="evidence" value="ECO:0007669"/>
    <property type="project" value="UniProtKB-KW"/>
</dbReference>
<dbReference type="PANTHER" id="PTHR47739">
    <property type="entry name" value="TRNA1(VAL) (ADENINE(37)-N6)-METHYLTRANSFERASE"/>
    <property type="match status" value="1"/>
</dbReference>
<evidence type="ECO:0000256" key="5">
    <source>
        <dbReference type="ARBA" id="ARBA00022694"/>
    </source>
</evidence>
<keyword evidence="2 6" id="KW-0489">Methyltransferase</keyword>
<dbReference type="CDD" id="cd02440">
    <property type="entry name" value="AdoMet_MTases"/>
    <property type="match status" value="1"/>
</dbReference>
<keyword evidence="4 6" id="KW-0949">S-adenosyl-L-methionine</keyword>
<name>A0ABW4NV46_9PAST</name>
<keyword evidence="5 6" id="KW-0819">tRNA processing</keyword>
<dbReference type="Pfam" id="PF05175">
    <property type="entry name" value="MTS"/>
    <property type="match status" value="1"/>
</dbReference>
<dbReference type="Proteomes" id="UP001597420">
    <property type="component" value="Unassembled WGS sequence"/>
</dbReference>
<comment type="caution">
    <text evidence="8">The sequence shown here is derived from an EMBL/GenBank/DDBJ whole genome shotgun (WGS) entry which is preliminary data.</text>
</comment>
<keyword evidence="3 6" id="KW-0808">Transferase</keyword>
<keyword evidence="9" id="KW-1185">Reference proteome</keyword>
<evidence type="ECO:0000256" key="6">
    <source>
        <dbReference type="HAMAP-Rule" id="MF_01872"/>
    </source>
</evidence>
<dbReference type="InterPro" id="IPR029063">
    <property type="entry name" value="SAM-dependent_MTases_sf"/>
</dbReference>
<feature type="domain" description="Methyltransferase small" evidence="7">
    <location>
        <begin position="33"/>
        <end position="164"/>
    </location>
</feature>
<reference evidence="9" key="1">
    <citation type="journal article" date="2019" name="Int. J. Syst. Evol. Microbiol.">
        <title>The Global Catalogue of Microorganisms (GCM) 10K type strain sequencing project: providing services to taxonomists for standard genome sequencing and annotation.</title>
        <authorList>
            <consortium name="The Broad Institute Genomics Platform"/>
            <consortium name="The Broad Institute Genome Sequencing Center for Infectious Disease"/>
            <person name="Wu L."/>
            <person name="Ma J."/>
        </authorList>
    </citation>
    <scope>NUCLEOTIDE SEQUENCE [LARGE SCALE GENOMIC DNA]</scope>
    <source>
        <strain evidence="9">CCM 7950</strain>
    </source>
</reference>
<evidence type="ECO:0000259" key="7">
    <source>
        <dbReference type="Pfam" id="PF05175"/>
    </source>
</evidence>
<accession>A0ABW4NV46</accession>
<proteinExistence type="inferred from homology"/>
<comment type="function">
    <text evidence="6">Specifically methylates the adenine in position 37 of tRNA(1)(Val) (anticodon cmo5UAC).</text>
</comment>
<evidence type="ECO:0000256" key="4">
    <source>
        <dbReference type="ARBA" id="ARBA00022691"/>
    </source>
</evidence>
<dbReference type="EC" id="2.1.1.223" evidence="6"/>
<evidence type="ECO:0000313" key="8">
    <source>
        <dbReference type="EMBL" id="MFD1804942.1"/>
    </source>
</evidence>
<dbReference type="InterPro" id="IPR022882">
    <property type="entry name" value="tRNA_adenine-N6_MeTrfase"/>
</dbReference>
<dbReference type="InterPro" id="IPR007848">
    <property type="entry name" value="Small_mtfrase_dom"/>
</dbReference>
<dbReference type="Gene3D" id="3.40.50.150">
    <property type="entry name" value="Vaccinia Virus protein VP39"/>
    <property type="match status" value="1"/>
</dbReference>
<evidence type="ECO:0000256" key="3">
    <source>
        <dbReference type="ARBA" id="ARBA00022679"/>
    </source>
</evidence>
<evidence type="ECO:0000313" key="9">
    <source>
        <dbReference type="Proteomes" id="UP001597420"/>
    </source>
</evidence>
<dbReference type="PANTHER" id="PTHR47739:SF1">
    <property type="entry name" value="TRNA1(VAL) (ADENINE(37)-N6)-METHYLTRANSFERASE"/>
    <property type="match status" value="1"/>
</dbReference>
<gene>
    <name evidence="8" type="ORF">ACFSAV_00890</name>
</gene>
<protein>
    <recommendedName>
        <fullName evidence="6">tRNA1(Val) (adenine(37)-N6)-methyltransferase</fullName>
        <ecNumber evidence="6">2.1.1.223</ecNumber>
    </recommendedName>
    <alternativeName>
        <fullName evidence="6">tRNA m6A37 methyltransferase</fullName>
    </alternativeName>
</protein>
<evidence type="ECO:0000256" key="1">
    <source>
        <dbReference type="ARBA" id="ARBA00022490"/>
    </source>
</evidence>
<dbReference type="HAMAP" id="MF_01872">
    <property type="entry name" value="tRNA_methyltr_YfiC"/>
    <property type="match status" value="1"/>
</dbReference>
<comment type="catalytic activity">
    <reaction evidence="6">
        <text>adenosine(37) in tRNA1(Val) + S-adenosyl-L-methionine = N(6)-methyladenosine(37) in tRNA1(Val) + S-adenosyl-L-homocysteine + H(+)</text>
        <dbReference type="Rhea" id="RHEA:43160"/>
        <dbReference type="Rhea" id="RHEA-COMP:10369"/>
        <dbReference type="Rhea" id="RHEA-COMP:10370"/>
        <dbReference type="ChEBI" id="CHEBI:15378"/>
        <dbReference type="ChEBI" id="CHEBI:57856"/>
        <dbReference type="ChEBI" id="CHEBI:59789"/>
        <dbReference type="ChEBI" id="CHEBI:74411"/>
        <dbReference type="ChEBI" id="CHEBI:74449"/>
        <dbReference type="EC" id="2.1.1.223"/>
    </reaction>
</comment>
<dbReference type="RefSeq" id="WP_379095161.1">
    <property type="nucleotide sequence ID" value="NZ_JAUNLA010000020.1"/>
</dbReference>
<evidence type="ECO:0000256" key="2">
    <source>
        <dbReference type="ARBA" id="ARBA00022603"/>
    </source>
</evidence>
<dbReference type="GO" id="GO:0008168">
    <property type="term" value="F:methyltransferase activity"/>
    <property type="evidence" value="ECO:0007669"/>
    <property type="project" value="UniProtKB-KW"/>
</dbReference>
<organism evidence="8 9">
    <name type="scientific">Pasteurella oralis</name>
    <dbReference type="NCBI Taxonomy" id="1071947"/>
    <lineage>
        <taxon>Bacteria</taxon>
        <taxon>Pseudomonadati</taxon>
        <taxon>Pseudomonadota</taxon>
        <taxon>Gammaproteobacteria</taxon>
        <taxon>Pasteurellales</taxon>
        <taxon>Pasteurellaceae</taxon>
        <taxon>Pasteurella</taxon>
    </lineage>
</organism>
<sequence>MSAKNNGFTFKQFHIDHDRCAMKVGTDGILLGAWVEVQHAKHVLDLGTGTGLIALMLAQRSSVASHIWAIELDHAAFLQAQANIKQSKWSAKVSLFAEDVADFCLNTKEKFDLIVTNPPYFPQGVACRTAQRHLARYTQKQTHADWLNFASQCLAEQGKISLVLPYEAGKTLLKQTALYCTQYCEVITKHGKLPQRLLLTFSQQPEITQQSQIMIYDKNNQYHPDFVALTREFYLKF</sequence>
<dbReference type="InterPro" id="IPR050210">
    <property type="entry name" value="tRNA_Adenine-N(6)_MTase"/>
</dbReference>
<dbReference type="PRINTS" id="PR00507">
    <property type="entry name" value="N12N6MTFRASE"/>
</dbReference>
<keyword evidence="1 6" id="KW-0963">Cytoplasm</keyword>
<dbReference type="SUPFAM" id="SSF53335">
    <property type="entry name" value="S-adenosyl-L-methionine-dependent methyltransferases"/>
    <property type="match status" value="1"/>
</dbReference>
<comment type="subcellular location">
    <subcellularLocation>
        <location evidence="6">Cytoplasm</location>
    </subcellularLocation>
</comment>
<comment type="similarity">
    <text evidence="6">Belongs to the methyltransferase superfamily. tRNA (adenine-N(6)-)-methyltransferase family.</text>
</comment>
<dbReference type="EMBL" id="JBHUFP010000002">
    <property type="protein sequence ID" value="MFD1804942.1"/>
    <property type="molecule type" value="Genomic_DNA"/>
</dbReference>